<accession>A0A9D2ZUK2</accession>
<dbReference type="AlphaFoldDB" id="A0A9D2ZUK2"/>
<reference evidence="2" key="1">
    <citation type="journal article" date="2021" name="PeerJ">
        <title>Extensive microbial diversity within the chicken gut microbiome revealed by metagenomics and culture.</title>
        <authorList>
            <person name="Gilroy R."/>
            <person name="Ravi A."/>
            <person name="Getino M."/>
            <person name="Pursley I."/>
            <person name="Horton D.L."/>
            <person name="Alikhan N.F."/>
            <person name="Baker D."/>
            <person name="Gharbi K."/>
            <person name="Hall N."/>
            <person name="Watson M."/>
            <person name="Adriaenssens E.M."/>
            <person name="Foster-Nyarko E."/>
            <person name="Jarju S."/>
            <person name="Secka A."/>
            <person name="Antonio M."/>
            <person name="Oren A."/>
            <person name="Chaudhuri R.R."/>
            <person name="La Ragione R."/>
            <person name="Hildebrand F."/>
            <person name="Pallen M.J."/>
        </authorList>
    </citation>
    <scope>NUCLEOTIDE SEQUENCE</scope>
    <source>
        <strain evidence="2">MalCec1-1739</strain>
    </source>
</reference>
<dbReference type="InterPro" id="IPR029492">
    <property type="entry name" value="DUF4435"/>
</dbReference>
<dbReference type="Pfam" id="PF14491">
    <property type="entry name" value="DUF4435"/>
    <property type="match status" value="1"/>
</dbReference>
<gene>
    <name evidence="2" type="ORF">IAA93_05920</name>
</gene>
<evidence type="ECO:0000259" key="1">
    <source>
        <dbReference type="Pfam" id="PF14491"/>
    </source>
</evidence>
<organism evidence="2 3">
    <name type="scientific">Candidatus Avibacteroides avistercoris</name>
    <dbReference type="NCBI Taxonomy" id="2840690"/>
    <lineage>
        <taxon>Bacteria</taxon>
        <taxon>Pseudomonadati</taxon>
        <taxon>Bacteroidota</taxon>
        <taxon>Bacteroidia</taxon>
        <taxon>Bacteroidales</taxon>
        <taxon>Bacteroidaceae</taxon>
        <taxon>Bacteroidaceae incertae sedis</taxon>
        <taxon>Candidatus Avibacteroides</taxon>
    </lineage>
</organism>
<evidence type="ECO:0000313" key="3">
    <source>
        <dbReference type="Proteomes" id="UP000787625"/>
    </source>
</evidence>
<feature type="domain" description="DUF4435" evidence="1">
    <location>
        <begin position="29"/>
        <end position="265"/>
    </location>
</feature>
<proteinExistence type="predicted"/>
<reference evidence="2" key="2">
    <citation type="submission" date="2021-04" db="EMBL/GenBank/DDBJ databases">
        <authorList>
            <person name="Gilroy R."/>
        </authorList>
    </citation>
    <scope>NUCLEOTIDE SEQUENCE</scope>
    <source>
        <strain evidence="2">MalCec1-1739</strain>
    </source>
</reference>
<name>A0A9D2ZUK2_9BACT</name>
<dbReference type="EMBL" id="DWUP01000131">
    <property type="protein sequence ID" value="HJD53243.1"/>
    <property type="molecule type" value="Genomic_DNA"/>
</dbReference>
<comment type="caution">
    <text evidence="2">The sequence shown here is derived from an EMBL/GenBank/DDBJ whole genome shotgun (WGS) entry which is preliminary data.</text>
</comment>
<dbReference type="Proteomes" id="UP000787625">
    <property type="component" value="Unassembled WGS sequence"/>
</dbReference>
<evidence type="ECO:0000313" key="2">
    <source>
        <dbReference type="EMBL" id="HJD53243.1"/>
    </source>
</evidence>
<sequence length="333" mass="38463">MPSSLRESYNSEYVRQSNRLTGRRHVVEVWVEDEYDVPFWNDLLGLYPEIDFRLTPYRRKSLNKGKGDILKYVQQLGPNLIACVDSDYDYLLPECSEAGRKLSTNPYVLHTITYAIENWNCHPSTLNKLCINATLSDPDFDFEAFFADFSRAVYPLLLWSLLLRREKMNGELTFDDFRAVIDIPFNVTGRNSHQAIETVARNVNAKSNELAGRFPELKGKLGRLAEDISVKGVEADNCFLFINGHILEDLITQRLLTPLCKRTVRQHIESIFSSHGTMKEKERKKAHYDNITRRSLSVLLASNFDYKAHSRIYKDILLPSIEQTIERLKHGGR</sequence>
<protein>
    <submittedName>
        <fullName evidence="2">DUF4435 domain-containing protein</fullName>
    </submittedName>
</protein>